<dbReference type="Gene3D" id="2.60.40.2480">
    <property type="entry name" value="Periplasmic metal-binding protein Tp34-type"/>
    <property type="match status" value="1"/>
</dbReference>
<evidence type="ECO:0008006" key="6">
    <source>
        <dbReference type="Google" id="ProtNLM"/>
    </source>
</evidence>
<dbReference type="Pfam" id="PF10634">
    <property type="entry name" value="Iron_transport"/>
    <property type="match status" value="1"/>
</dbReference>
<comment type="similarity">
    <text evidence="1">Belongs to the UPF0423 family.</text>
</comment>
<dbReference type="RefSeq" id="WP_121239989.1">
    <property type="nucleotide sequence ID" value="NZ_BHVV01000001.1"/>
</dbReference>
<dbReference type="InterPro" id="IPR018470">
    <property type="entry name" value="Metal-bd_Tp34-typ"/>
</dbReference>
<reference evidence="4 5" key="1">
    <citation type="submission" date="2018-10" db="EMBL/GenBank/DDBJ databases">
        <title>Genomic Encyclopedia of Type Strains, Phase IV (KMG-IV): sequencing the most valuable type-strain genomes for metagenomic binning, comparative biology and taxonomic classification.</title>
        <authorList>
            <person name="Goeker M."/>
        </authorList>
    </citation>
    <scope>NUCLEOTIDE SEQUENCE [LARGE SCALE GENOMIC DNA]</scope>
    <source>
        <strain evidence="4 5">DSM 26916</strain>
    </source>
</reference>
<dbReference type="InterPro" id="IPR038482">
    <property type="entry name" value="Tp34-type_sf"/>
</dbReference>
<keyword evidence="5" id="KW-1185">Reference proteome</keyword>
<evidence type="ECO:0000313" key="5">
    <source>
        <dbReference type="Proteomes" id="UP000268908"/>
    </source>
</evidence>
<dbReference type="Proteomes" id="UP000268908">
    <property type="component" value="Unassembled WGS sequence"/>
</dbReference>
<accession>A0A497XKY3</accession>
<protein>
    <recommendedName>
        <fullName evidence="6">Fe2+ transport protein</fullName>
    </recommendedName>
</protein>
<evidence type="ECO:0000256" key="2">
    <source>
        <dbReference type="ARBA" id="ARBA00022729"/>
    </source>
</evidence>
<organism evidence="4 5">
    <name type="scientific">Sulfurisoma sediminicola</name>
    <dbReference type="NCBI Taxonomy" id="1381557"/>
    <lineage>
        <taxon>Bacteria</taxon>
        <taxon>Pseudomonadati</taxon>
        <taxon>Pseudomonadota</taxon>
        <taxon>Betaproteobacteria</taxon>
        <taxon>Nitrosomonadales</taxon>
        <taxon>Sterolibacteriaceae</taxon>
        <taxon>Sulfurisoma</taxon>
    </lineage>
</organism>
<evidence type="ECO:0000256" key="1">
    <source>
        <dbReference type="ARBA" id="ARBA00010013"/>
    </source>
</evidence>
<feature type="chain" id="PRO_5019864644" description="Fe2+ transport protein" evidence="3">
    <location>
        <begin position="23"/>
        <end position="183"/>
    </location>
</feature>
<dbReference type="AlphaFoldDB" id="A0A497XKY3"/>
<dbReference type="EMBL" id="RCCI01000004">
    <property type="protein sequence ID" value="RLJ68060.1"/>
    <property type="molecule type" value="Genomic_DNA"/>
</dbReference>
<feature type="signal peptide" evidence="3">
    <location>
        <begin position="1"/>
        <end position="22"/>
    </location>
</feature>
<dbReference type="OrthoDB" id="1495621at2"/>
<proteinExistence type="inferred from homology"/>
<keyword evidence="2 3" id="KW-0732">Signal</keyword>
<evidence type="ECO:0000313" key="4">
    <source>
        <dbReference type="EMBL" id="RLJ68060.1"/>
    </source>
</evidence>
<comment type="caution">
    <text evidence="4">The sequence shown here is derived from an EMBL/GenBank/DDBJ whole genome shotgun (WGS) entry which is preliminary data.</text>
</comment>
<evidence type="ECO:0000256" key="3">
    <source>
        <dbReference type="SAM" id="SignalP"/>
    </source>
</evidence>
<name>A0A497XKY3_9PROT</name>
<dbReference type="PIRSF" id="PIRSF017018">
    <property type="entry name" value="Tp34"/>
    <property type="match status" value="1"/>
</dbReference>
<gene>
    <name evidence="4" type="ORF">DFR35_0614</name>
</gene>
<sequence>MPHPFRLTLLAVLAGVSLDAAALEYPIGAPQNLAGMEVGAVYLQAIDMEPEGHMKKAAESDIHLEADIHALANNPNGFPEGFWMPYLLVKYELTKVGGSEVIKGDMMPMVASDGPHYGDNVKLKGPGKYRVRFVIYPPTAKENAAGNHFGRHTDRATGVRPWFKPVEAEWEFTYAGVGKKGGY</sequence>